<keyword evidence="6 13" id="KW-0808">Transferase</keyword>
<dbReference type="Proteomes" id="UP001596528">
    <property type="component" value="Unassembled WGS sequence"/>
</dbReference>
<evidence type="ECO:0000256" key="10">
    <source>
        <dbReference type="ARBA" id="ARBA00022840"/>
    </source>
</evidence>
<comment type="function">
    <text evidence="13">Required for the formation of a threonylcarbamoyl group on adenosine at position 37 (t(6)A37) in tRNAs that read codons beginning with adenine.</text>
</comment>
<sequence>MMEGSSTKPTICWQIGDYDPRDPLTQEALAEAGRLVRGGGLVAFPTETVYGLGADARNSAAVRRIFEAKGRPSDNPLIVHVANREGAAAVARTDDPAVSALMEAFWPGPLTLVLPAREGAVAPEVTAGLPTVAVRVPDHPVALALIRSAGCPIAAPSANRSGRPSPTNAAHVREDLDGRIGGIVDGGPTGVGVESTVVEPIPGGVRILRPGGVTAEQLAAVAGRVELDPALQKEGPEDAAAAERFAPRSPGMKYTHYAPQGRLAIVEAKDGDPRQAAEYIRRELEAARARGEKTGILTVAEHAPWYEASADVVSVAGTLADPSSVARGLFAALRRFDEEGATFMLAESFPEHGIGQAVMNRLTKAAGGTRLRV</sequence>
<comment type="caution">
    <text evidence="15">The sequence shown here is derived from an EMBL/GenBank/DDBJ whole genome shotgun (WGS) entry which is preliminary data.</text>
</comment>
<gene>
    <name evidence="15" type="ORF">ACFQWB_14560</name>
</gene>
<dbReference type="Gene3D" id="3.90.870.10">
    <property type="entry name" value="DHBP synthase"/>
    <property type="match status" value="1"/>
</dbReference>
<evidence type="ECO:0000256" key="3">
    <source>
        <dbReference type="ARBA" id="ARBA00012584"/>
    </source>
</evidence>
<comment type="catalytic activity">
    <reaction evidence="12 13">
        <text>L-threonine + hydrogencarbonate + ATP = L-threonylcarbamoyladenylate + diphosphate + H2O</text>
        <dbReference type="Rhea" id="RHEA:36407"/>
        <dbReference type="ChEBI" id="CHEBI:15377"/>
        <dbReference type="ChEBI" id="CHEBI:17544"/>
        <dbReference type="ChEBI" id="CHEBI:30616"/>
        <dbReference type="ChEBI" id="CHEBI:33019"/>
        <dbReference type="ChEBI" id="CHEBI:57926"/>
        <dbReference type="ChEBI" id="CHEBI:73682"/>
        <dbReference type="EC" id="2.7.7.87"/>
    </reaction>
</comment>
<dbReference type="Gene3D" id="3.40.50.11030">
    <property type="entry name" value="Threonylcarbamoyl-AMP synthase, C-terminal domain"/>
    <property type="match status" value="1"/>
</dbReference>
<keyword evidence="16" id="KW-1185">Reference proteome</keyword>
<evidence type="ECO:0000256" key="8">
    <source>
        <dbReference type="ARBA" id="ARBA00022695"/>
    </source>
</evidence>
<comment type="similarity">
    <text evidence="2 13">Belongs to the SUA5 family.</text>
</comment>
<dbReference type="GO" id="GO:0061710">
    <property type="term" value="F:L-threonylcarbamoyladenylate synthase"/>
    <property type="evidence" value="ECO:0007669"/>
    <property type="project" value="UniProtKB-EC"/>
</dbReference>
<dbReference type="EC" id="2.7.7.87" evidence="3 13"/>
<dbReference type="InterPro" id="IPR038385">
    <property type="entry name" value="Sua5/YwlC_C"/>
</dbReference>
<dbReference type="PANTHER" id="PTHR17490:SF16">
    <property type="entry name" value="THREONYLCARBAMOYL-AMP SYNTHASE"/>
    <property type="match status" value="1"/>
</dbReference>
<comment type="subcellular location">
    <subcellularLocation>
        <location evidence="1 13">Cytoplasm</location>
    </subcellularLocation>
</comment>
<evidence type="ECO:0000256" key="11">
    <source>
        <dbReference type="ARBA" id="ARBA00029774"/>
    </source>
</evidence>
<dbReference type="PANTHER" id="PTHR17490">
    <property type="entry name" value="SUA5"/>
    <property type="match status" value="1"/>
</dbReference>
<keyword evidence="7 13" id="KW-0819">tRNA processing</keyword>
<evidence type="ECO:0000256" key="5">
    <source>
        <dbReference type="ARBA" id="ARBA00022490"/>
    </source>
</evidence>
<feature type="domain" description="YrdC-like" evidence="14">
    <location>
        <begin position="26"/>
        <end position="213"/>
    </location>
</feature>
<evidence type="ECO:0000256" key="9">
    <source>
        <dbReference type="ARBA" id="ARBA00022741"/>
    </source>
</evidence>
<dbReference type="InterPro" id="IPR005145">
    <property type="entry name" value="Sua5_C"/>
</dbReference>
<evidence type="ECO:0000256" key="7">
    <source>
        <dbReference type="ARBA" id="ARBA00022694"/>
    </source>
</evidence>
<dbReference type="RefSeq" id="WP_246068158.1">
    <property type="nucleotide sequence ID" value="NZ_JBHTGQ010000039.1"/>
</dbReference>
<evidence type="ECO:0000256" key="4">
    <source>
        <dbReference type="ARBA" id="ARBA00015492"/>
    </source>
</evidence>
<evidence type="ECO:0000313" key="16">
    <source>
        <dbReference type="Proteomes" id="UP001596528"/>
    </source>
</evidence>
<organism evidence="15 16">
    <name type="scientific">Paenibacillus thermoaerophilus</name>
    <dbReference type="NCBI Taxonomy" id="1215385"/>
    <lineage>
        <taxon>Bacteria</taxon>
        <taxon>Bacillati</taxon>
        <taxon>Bacillota</taxon>
        <taxon>Bacilli</taxon>
        <taxon>Bacillales</taxon>
        <taxon>Paenibacillaceae</taxon>
        <taxon>Paenibacillus</taxon>
    </lineage>
</organism>
<evidence type="ECO:0000256" key="1">
    <source>
        <dbReference type="ARBA" id="ARBA00004496"/>
    </source>
</evidence>
<dbReference type="Pfam" id="PF01300">
    <property type="entry name" value="Sua5_yciO_yrdC"/>
    <property type="match status" value="1"/>
</dbReference>
<evidence type="ECO:0000256" key="12">
    <source>
        <dbReference type="ARBA" id="ARBA00048366"/>
    </source>
</evidence>
<protein>
    <recommendedName>
        <fullName evidence="4 13">Threonylcarbamoyl-AMP synthase</fullName>
        <shortName evidence="13">TC-AMP synthase</shortName>
        <ecNumber evidence="3 13">2.7.7.87</ecNumber>
    </recommendedName>
    <alternativeName>
        <fullName evidence="11 13">L-threonylcarbamoyladenylate synthase</fullName>
    </alternativeName>
</protein>
<keyword evidence="5 13" id="KW-0963">Cytoplasm</keyword>
<evidence type="ECO:0000259" key="14">
    <source>
        <dbReference type="PROSITE" id="PS51163"/>
    </source>
</evidence>
<evidence type="ECO:0000256" key="6">
    <source>
        <dbReference type="ARBA" id="ARBA00022679"/>
    </source>
</evidence>
<reference evidence="16" key="1">
    <citation type="journal article" date="2019" name="Int. J. Syst. Evol. Microbiol.">
        <title>The Global Catalogue of Microorganisms (GCM) 10K type strain sequencing project: providing services to taxonomists for standard genome sequencing and annotation.</title>
        <authorList>
            <consortium name="The Broad Institute Genomics Platform"/>
            <consortium name="The Broad Institute Genome Sequencing Center for Infectious Disease"/>
            <person name="Wu L."/>
            <person name="Ma J."/>
        </authorList>
    </citation>
    <scope>NUCLEOTIDE SEQUENCE [LARGE SCALE GENOMIC DNA]</scope>
    <source>
        <strain evidence="16">JCM 18657</strain>
    </source>
</reference>
<dbReference type="EMBL" id="JBHTGQ010000039">
    <property type="protein sequence ID" value="MFC7751138.1"/>
    <property type="molecule type" value="Genomic_DNA"/>
</dbReference>
<accession>A0ABW2VA15</accession>
<dbReference type="InterPro" id="IPR006070">
    <property type="entry name" value="Sua5-like_dom"/>
</dbReference>
<keyword evidence="8 13" id="KW-0548">Nucleotidyltransferase</keyword>
<keyword evidence="10 13" id="KW-0067">ATP-binding</keyword>
<keyword evidence="9 13" id="KW-0547">Nucleotide-binding</keyword>
<dbReference type="InterPro" id="IPR050156">
    <property type="entry name" value="TC-AMP_synthase_SUA5"/>
</dbReference>
<name>A0ABW2VA15_9BACL</name>
<dbReference type="InterPro" id="IPR010923">
    <property type="entry name" value="T(6)A37_SUA5"/>
</dbReference>
<dbReference type="NCBIfam" id="TIGR00057">
    <property type="entry name" value="L-threonylcarbamoyladenylate synthase"/>
    <property type="match status" value="1"/>
</dbReference>
<proteinExistence type="inferred from homology"/>
<dbReference type="PROSITE" id="PS51163">
    <property type="entry name" value="YRDC"/>
    <property type="match status" value="1"/>
</dbReference>
<dbReference type="SUPFAM" id="SSF55821">
    <property type="entry name" value="YrdC/RibB"/>
    <property type="match status" value="1"/>
</dbReference>
<dbReference type="PIRSF" id="PIRSF004930">
    <property type="entry name" value="Tln_factor_SUA5"/>
    <property type="match status" value="1"/>
</dbReference>
<evidence type="ECO:0000313" key="15">
    <source>
        <dbReference type="EMBL" id="MFC7751138.1"/>
    </source>
</evidence>
<dbReference type="InterPro" id="IPR017945">
    <property type="entry name" value="DHBP_synth_RibB-like_a/b_dom"/>
</dbReference>
<evidence type="ECO:0000256" key="2">
    <source>
        <dbReference type="ARBA" id="ARBA00007663"/>
    </source>
</evidence>
<dbReference type="Pfam" id="PF03481">
    <property type="entry name" value="Sua5_C"/>
    <property type="match status" value="1"/>
</dbReference>
<evidence type="ECO:0000256" key="13">
    <source>
        <dbReference type="PIRNR" id="PIRNR004930"/>
    </source>
</evidence>